<accession>A0A8F2F3X2</accession>
<proteinExistence type="predicted"/>
<evidence type="ECO:0000313" key="1">
    <source>
        <dbReference type="EMBL" id="QWT56545.1"/>
    </source>
</evidence>
<organism evidence="1 2">
    <name type="scientific">Stenotrophomonas phage BUCT598</name>
    <dbReference type="NCBI Taxonomy" id="2834253"/>
    <lineage>
        <taxon>Viruses</taxon>
        <taxon>Duplodnaviria</taxon>
        <taxon>Heunggongvirae</taxon>
        <taxon>Uroviricota</taxon>
        <taxon>Caudoviricetes</taxon>
        <taxon>Autographivirales</taxon>
        <taxon>Autonotataviridae</taxon>
        <taxon>Gujervirinae</taxon>
        <taxon>Smasvirus</taxon>
        <taxon>Smasvirus BUCT598</taxon>
    </lineage>
</organism>
<reference evidence="1" key="1">
    <citation type="submission" date="2021-03" db="EMBL/GenBank/DDBJ databases">
        <authorList>
            <person name="Tong Y."/>
            <person name="Zhang W."/>
            <person name="Tian F."/>
            <person name="Li J."/>
            <person name="He X."/>
        </authorList>
    </citation>
    <scope>NUCLEOTIDE SEQUENCE</scope>
</reference>
<evidence type="ECO:0000313" key="2">
    <source>
        <dbReference type="Proteomes" id="UP000693765"/>
    </source>
</evidence>
<protein>
    <submittedName>
        <fullName evidence="1">Uncharacterized protein</fullName>
    </submittedName>
</protein>
<sequence>MSRHFVKATVRVAGVKKAAFIVGDWGTYEDTVAHMRTEQMDRILDVLMTTVAAMQCVPVDTVSADRDIVYADSAERVL</sequence>
<dbReference type="EMBL" id="MW831865">
    <property type="protein sequence ID" value="QWT56545.1"/>
    <property type="molecule type" value="Genomic_DNA"/>
</dbReference>
<dbReference type="Proteomes" id="UP000693765">
    <property type="component" value="Segment"/>
</dbReference>
<keyword evidence="2" id="KW-1185">Reference proteome</keyword>
<name>A0A8F2F3X2_9CAUD</name>